<gene>
    <name evidence="1" type="ORF">METZ01_LOCUS471874</name>
</gene>
<dbReference type="AlphaFoldDB" id="A0A383BGV2"/>
<evidence type="ECO:0000313" key="1">
    <source>
        <dbReference type="EMBL" id="SVE19020.1"/>
    </source>
</evidence>
<reference evidence="1" key="1">
    <citation type="submission" date="2018-05" db="EMBL/GenBank/DDBJ databases">
        <authorList>
            <person name="Lanie J.A."/>
            <person name="Ng W.-L."/>
            <person name="Kazmierczak K.M."/>
            <person name="Andrzejewski T.M."/>
            <person name="Davidsen T.M."/>
            <person name="Wayne K.J."/>
            <person name="Tettelin H."/>
            <person name="Glass J.I."/>
            <person name="Rusch D."/>
            <person name="Podicherti R."/>
            <person name="Tsui H.-C.T."/>
            <person name="Winkler M.E."/>
        </authorList>
    </citation>
    <scope>NUCLEOTIDE SEQUENCE</scope>
</reference>
<organism evidence="1">
    <name type="scientific">marine metagenome</name>
    <dbReference type="NCBI Taxonomy" id="408172"/>
    <lineage>
        <taxon>unclassified sequences</taxon>
        <taxon>metagenomes</taxon>
        <taxon>ecological metagenomes</taxon>
    </lineage>
</organism>
<dbReference type="EMBL" id="UINC01200231">
    <property type="protein sequence ID" value="SVE19020.1"/>
    <property type="molecule type" value="Genomic_DNA"/>
</dbReference>
<protein>
    <submittedName>
        <fullName evidence="1">Uncharacterized protein</fullName>
    </submittedName>
</protein>
<sequence>MKEMSLIFKISKLRHKTPMSIFSPLPPQWRLVLILDH</sequence>
<accession>A0A383BGV2</accession>
<name>A0A383BGV2_9ZZZZ</name>
<proteinExistence type="predicted"/>